<gene>
    <name evidence="2" type="ORF">XELAEV_18009046mg</name>
</gene>
<evidence type="ECO:0000313" key="2">
    <source>
        <dbReference type="EMBL" id="OCT96831.1"/>
    </source>
</evidence>
<name>A0A974DTN4_XENLA</name>
<evidence type="ECO:0000313" key="3">
    <source>
        <dbReference type="Proteomes" id="UP000694892"/>
    </source>
</evidence>
<reference evidence="3" key="1">
    <citation type="journal article" date="2016" name="Nature">
        <title>Genome evolution in the allotetraploid frog Xenopus laevis.</title>
        <authorList>
            <person name="Session A.M."/>
            <person name="Uno Y."/>
            <person name="Kwon T."/>
            <person name="Chapman J.A."/>
            <person name="Toyoda A."/>
            <person name="Takahashi S."/>
            <person name="Fukui A."/>
            <person name="Hikosaka A."/>
            <person name="Suzuki A."/>
            <person name="Kondo M."/>
            <person name="van Heeringen S.J."/>
            <person name="Quigley I."/>
            <person name="Heinz S."/>
            <person name="Ogino H."/>
            <person name="Ochi H."/>
            <person name="Hellsten U."/>
            <person name="Lyons J.B."/>
            <person name="Simakov O."/>
            <person name="Putnam N."/>
            <person name="Stites J."/>
            <person name="Kuroki Y."/>
            <person name="Tanaka T."/>
            <person name="Michiue T."/>
            <person name="Watanabe M."/>
            <person name="Bogdanovic O."/>
            <person name="Lister R."/>
            <person name="Georgiou G."/>
            <person name="Paranjpe S.S."/>
            <person name="van Kruijsbergen I."/>
            <person name="Shu S."/>
            <person name="Carlson J."/>
            <person name="Kinoshita T."/>
            <person name="Ohta Y."/>
            <person name="Mawaribuchi S."/>
            <person name="Jenkins J."/>
            <person name="Grimwood J."/>
            <person name="Schmutz J."/>
            <person name="Mitros T."/>
            <person name="Mozaffari S.V."/>
            <person name="Suzuki Y."/>
            <person name="Haramoto Y."/>
            <person name="Yamamoto T.S."/>
            <person name="Takagi C."/>
            <person name="Heald R."/>
            <person name="Miller K."/>
            <person name="Haudenschild C."/>
            <person name="Kitzman J."/>
            <person name="Nakayama T."/>
            <person name="Izutsu Y."/>
            <person name="Robert J."/>
            <person name="Fortriede J."/>
            <person name="Burns K."/>
            <person name="Lotay V."/>
            <person name="Karimi K."/>
            <person name="Yasuoka Y."/>
            <person name="Dichmann D.S."/>
            <person name="Flajnik M.F."/>
            <person name="Houston D.W."/>
            <person name="Shendure J."/>
            <person name="DuPasquier L."/>
            <person name="Vize P.D."/>
            <person name="Zorn A.M."/>
            <person name="Ito M."/>
            <person name="Marcotte E.M."/>
            <person name="Wallingford J.B."/>
            <person name="Ito Y."/>
            <person name="Asashima M."/>
            <person name="Ueno N."/>
            <person name="Matsuda Y."/>
            <person name="Veenstra G.J."/>
            <person name="Fujiyama A."/>
            <person name="Harland R.M."/>
            <person name="Taira M."/>
            <person name="Rokhsar D.S."/>
        </authorList>
    </citation>
    <scope>NUCLEOTIDE SEQUENCE [LARGE SCALE GENOMIC DNA]</scope>
    <source>
        <strain evidence="3">J</strain>
    </source>
</reference>
<feature type="compositionally biased region" description="Basic and acidic residues" evidence="1">
    <location>
        <begin position="112"/>
        <end position="125"/>
    </location>
</feature>
<dbReference type="PANTHER" id="PTHR13336:SF4">
    <property type="entry name" value="OCIA DOMAIN-CONTAINING PROTEIN 1"/>
    <property type="match status" value="1"/>
</dbReference>
<protein>
    <submittedName>
        <fullName evidence="2">Uncharacterized protein</fullName>
    </submittedName>
</protein>
<accession>A0A974DTN4</accession>
<feature type="compositionally biased region" description="Polar residues" evidence="1">
    <location>
        <begin position="14"/>
        <end position="26"/>
    </location>
</feature>
<organism evidence="2 3">
    <name type="scientific">Xenopus laevis</name>
    <name type="common">African clawed frog</name>
    <dbReference type="NCBI Taxonomy" id="8355"/>
    <lineage>
        <taxon>Eukaryota</taxon>
        <taxon>Metazoa</taxon>
        <taxon>Chordata</taxon>
        <taxon>Craniata</taxon>
        <taxon>Vertebrata</taxon>
        <taxon>Euteleostomi</taxon>
        <taxon>Amphibia</taxon>
        <taxon>Batrachia</taxon>
        <taxon>Anura</taxon>
        <taxon>Pipoidea</taxon>
        <taxon>Pipidae</taxon>
        <taxon>Xenopodinae</taxon>
        <taxon>Xenopus</taxon>
        <taxon>Xenopus</taxon>
    </lineage>
</organism>
<dbReference type="PANTHER" id="PTHR13336">
    <property type="entry name" value="OVARIAN CARCINOMA IMMUNOREACTIVE ANTIGEN"/>
    <property type="match status" value="1"/>
</dbReference>
<dbReference type="AlphaFoldDB" id="A0A974DTN4"/>
<feature type="compositionally biased region" description="Polar residues" evidence="1">
    <location>
        <begin position="38"/>
        <end position="62"/>
    </location>
</feature>
<sequence>MLLVINSRYAAGTSEFSDVRPTTGSSAGAFASDVVEPPSSQYDSTSDTVPFSTSLGESSPSGISDDVAQEPAALIDDTPKRKPMTYDEFRSQNRETYEMAVTQRADFPSRSSQDKATRKEAKTNKYGDVWED</sequence>
<dbReference type="EMBL" id="CM004467">
    <property type="protein sequence ID" value="OCT96831.1"/>
    <property type="molecule type" value="Genomic_DNA"/>
</dbReference>
<evidence type="ECO:0000256" key="1">
    <source>
        <dbReference type="SAM" id="MobiDB-lite"/>
    </source>
</evidence>
<proteinExistence type="predicted"/>
<dbReference type="InterPro" id="IPR040187">
    <property type="entry name" value="OCAD1/2"/>
</dbReference>
<dbReference type="Proteomes" id="UP000694892">
    <property type="component" value="Chromosome 1S"/>
</dbReference>
<feature type="compositionally biased region" description="Basic and acidic residues" evidence="1">
    <location>
        <begin position="77"/>
        <end position="97"/>
    </location>
</feature>
<feature type="region of interest" description="Disordered" evidence="1">
    <location>
        <begin position="13"/>
        <end position="132"/>
    </location>
</feature>
<dbReference type="GO" id="GO:0005768">
    <property type="term" value="C:endosome"/>
    <property type="evidence" value="ECO:0007669"/>
    <property type="project" value="TreeGrafter"/>
</dbReference>